<dbReference type="InterPro" id="IPR053905">
    <property type="entry name" value="EF-G-like_DII"/>
</dbReference>
<dbReference type="GO" id="GO:0005525">
    <property type="term" value="F:GTP binding"/>
    <property type="evidence" value="ECO:0007669"/>
    <property type="project" value="UniProtKB-KW"/>
</dbReference>
<dbReference type="SUPFAM" id="SSF52540">
    <property type="entry name" value="P-loop containing nucleoside triphosphate hydrolases"/>
    <property type="match status" value="1"/>
</dbReference>
<dbReference type="InterPro" id="IPR041095">
    <property type="entry name" value="EFG_II"/>
</dbReference>
<dbReference type="PANTHER" id="PTHR43261:SF1">
    <property type="entry name" value="RIBOSOME-RELEASING FACTOR 2, MITOCHONDRIAL"/>
    <property type="match status" value="1"/>
</dbReference>
<dbReference type="GO" id="GO:0006412">
    <property type="term" value="P:translation"/>
    <property type="evidence" value="ECO:0007669"/>
    <property type="project" value="UniProtKB-KW"/>
</dbReference>
<reference evidence="6" key="1">
    <citation type="submission" date="2019-09" db="EMBL/GenBank/DDBJ databases">
        <title>In-depth cultivation of the pig gut microbiome towards novel bacterial diversity and tailored functional studies.</title>
        <authorList>
            <person name="Wylensek D."/>
            <person name="Hitch T.C.A."/>
            <person name="Clavel T."/>
        </authorList>
    </citation>
    <scope>NUCLEOTIDE SEQUENCE</scope>
    <source>
        <strain evidence="6">RF-744-FAT-WT-3</strain>
    </source>
</reference>
<evidence type="ECO:0000313" key="6">
    <source>
        <dbReference type="EMBL" id="MST68833.1"/>
    </source>
</evidence>
<dbReference type="PROSITE" id="PS00301">
    <property type="entry name" value="G_TR_1"/>
    <property type="match status" value="1"/>
</dbReference>
<dbReference type="Pfam" id="PF22042">
    <property type="entry name" value="EF-G_D2"/>
    <property type="match status" value="1"/>
</dbReference>
<dbReference type="InterPro" id="IPR005225">
    <property type="entry name" value="Small_GTP-bd"/>
</dbReference>
<feature type="compositionally biased region" description="Polar residues" evidence="4">
    <location>
        <begin position="298"/>
        <end position="309"/>
    </location>
</feature>
<dbReference type="EMBL" id="VUNB01000003">
    <property type="protein sequence ID" value="MST68833.1"/>
    <property type="molecule type" value="Genomic_DNA"/>
</dbReference>
<keyword evidence="3" id="KW-0342">GTP-binding</keyword>
<dbReference type="GO" id="GO:0003924">
    <property type="term" value="F:GTPase activity"/>
    <property type="evidence" value="ECO:0007669"/>
    <property type="project" value="InterPro"/>
</dbReference>
<dbReference type="Pfam" id="PF03764">
    <property type="entry name" value="EFG_IV"/>
    <property type="match status" value="1"/>
</dbReference>
<evidence type="ECO:0000259" key="5">
    <source>
        <dbReference type="PROSITE" id="PS51722"/>
    </source>
</evidence>
<dbReference type="InterPro" id="IPR005517">
    <property type="entry name" value="Transl_elong_EFG/EF2_IV"/>
</dbReference>
<dbReference type="Pfam" id="PF14492">
    <property type="entry name" value="EFG_III"/>
    <property type="match status" value="1"/>
</dbReference>
<dbReference type="Pfam" id="PF05991">
    <property type="entry name" value="NYN_YacP"/>
    <property type="match status" value="1"/>
</dbReference>
<comment type="caution">
    <text evidence="6">The sequence shown here is derived from an EMBL/GenBank/DDBJ whole genome shotgun (WGS) entry which is preliminary data.</text>
</comment>
<dbReference type="PRINTS" id="PR00315">
    <property type="entry name" value="ELONGATNFCT"/>
</dbReference>
<dbReference type="Gene3D" id="2.40.30.10">
    <property type="entry name" value="Translation factors"/>
    <property type="match status" value="1"/>
</dbReference>
<dbReference type="SUPFAM" id="SSF50447">
    <property type="entry name" value="Translation proteins"/>
    <property type="match status" value="1"/>
</dbReference>
<evidence type="ECO:0000256" key="4">
    <source>
        <dbReference type="SAM" id="MobiDB-lite"/>
    </source>
</evidence>
<dbReference type="InterPro" id="IPR027417">
    <property type="entry name" value="P-loop_NTPase"/>
</dbReference>
<dbReference type="InterPro" id="IPR031157">
    <property type="entry name" value="G_TR_CS"/>
</dbReference>
<dbReference type="PRINTS" id="PR01037">
    <property type="entry name" value="TCRTETOQM"/>
</dbReference>
<dbReference type="SUPFAM" id="SSF54980">
    <property type="entry name" value="EF-G C-terminal domain-like"/>
    <property type="match status" value="2"/>
</dbReference>
<dbReference type="SMART" id="SM00889">
    <property type="entry name" value="EFG_IV"/>
    <property type="match status" value="1"/>
</dbReference>
<dbReference type="InterPro" id="IPR000795">
    <property type="entry name" value="T_Tr_GTP-bd_dom"/>
</dbReference>
<evidence type="ECO:0000256" key="3">
    <source>
        <dbReference type="ARBA" id="ARBA00023134"/>
    </source>
</evidence>
<dbReference type="InterPro" id="IPR014721">
    <property type="entry name" value="Ribsml_uS5_D2-typ_fold_subgr"/>
</dbReference>
<dbReference type="GO" id="GO:0032790">
    <property type="term" value="P:ribosome disassembly"/>
    <property type="evidence" value="ECO:0007669"/>
    <property type="project" value="TreeGrafter"/>
</dbReference>
<evidence type="ECO:0000256" key="1">
    <source>
        <dbReference type="ARBA" id="ARBA00022741"/>
    </source>
</evidence>
<dbReference type="PROSITE" id="PS51722">
    <property type="entry name" value="G_TR_2"/>
    <property type="match status" value="1"/>
</dbReference>
<dbReference type="Gene3D" id="3.40.50.300">
    <property type="entry name" value="P-loop containing nucleotide triphosphate hydrolases"/>
    <property type="match status" value="1"/>
</dbReference>
<feature type="domain" description="Tr-type G" evidence="5">
    <location>
        <begin position="8"/>
        <end position="256"/>
    </location>
</feature>
<feature type="region of interest" description="Disordered" evidence="4">
    <location>
        <begin position="292"/>
        <end position="334"/>
    </location>
</feature>
<proteinExistence type="predicted"/>
<accession>A0A6A8M7P5</accession>
<dbReference type="Pfam" id="PF00009">
    <property type="entry name" value="GTP_EFTU"/>
    <property type="match status" value="1"/>
</dbReference>
<sequence>MTAQLNSGKRLVAGILAHVDSGKTTLSEALLYTCGAIRKAGRVDHGDAFLDTDPLEKKRGITIFSKEAVLKWKDTEVTLLDTPGHRDFAGETERVLSVLDFAILVVSGSEGIQSHTETLWNLLKRRNIPALVFVNKMDISFKTREELLEEMEKVLKGNFTDMTGISLHEEASDRLTPEESEAMAEKLAMASERLTELALEDEERDFTRGQWQQAISEALMSRQLFPVVFGSALKMENPEGLLDLIQLYCTEKVAATGERGPMAPFGGRVFKISRDSRGARLTFMRITSGQLHVRDQVQKSGDNGTDSSFSGNPGSEGSGAGSPASEKGRESEKISQIRIYSGEKYTTPESAAAGQIVAVTGLSDTYAGQGLGIEADDDMEVLQPFMDYVIRPVPGQQVDEHRLMGDIKALAEEDPKLDPRWQEEGQEIHVSLMGEIQLEVLKELIRSRYGYEIQSGAGRILYREKAASIAEGVGHFEPLRHYAEVHLVLEPGEPGSGLVVRRACSTDELDLNWQRLIVTHLEEKVHRGVLTGAPLTDTVITVVGGKAHKKHTEGGDFRQATYRALRCGLMKGGCLLLEPWMDVEIRVPSGETGRVMTDLIRKGGTGIEPENSGDMSVIRGKAPASELIGYPQEILRISGGKGSAQLRFAGYEPCHDQERVVEESGYDPEKDLKETADSVFCSHGSGDIVSWRDVEEYMAVPSRIWDYLDPEQIPEGVQVCDSDLMKLKRVSEELNREMGGESSRKNRKKSNTVGLMSADDRELMEIFQKTYGPLKEDPLTAPGRNLRKKEEGRRDFYRKSAALDAAVTKGIYGSGRGREICILGDGYNIMNAWPELKKLMEVDYGAAREDLISTLQEYQGYTGYRVILVFDAYKVRGGLGSTERYEGLEVVYTSENETADAYIQRVSEKLARKYDLWVISSDLLIQQYSFGHGALRMSSMSFLEEVTRIKAEIRGAVDRINEESLED</sequence>
<dbReference type="SUPFAM" id="SSF54211">
    <property type="entry name" value="Ribosomal protein S5 domain 2-like"/>
    <property type="match status" value="1"/>
</dbReference>
<dbReference type="NCBIfam" id="TIGR00231">
    <property type="entry name" value="small_GTP"/>
    <property type="match status" value="1"/>
</dbReference>
<name>A0A6A8M7P5_9FIRM</name>
<gene>
    <name evidence="6" type="ORF">FYJ66_04405</name>
</gene>
<dbReference type="InterPro" id="IPR010298">
    <property type="entry name" value="YacP-like"/>
</dbReference>
<dbReference type="CDD" id="cd10912">
    <property type="entry name" value="PIN_YacP-like"/>
    <property type="match status" value="1"/>
</dbReference>
<dbReference type="Gene3D" id="3.30.230.10">
    <property type="match status" value="1"/>
</dbReference>
<protein>
    <submittedName>
        <fullName evidence="6">GTP-binding protein</fullName>
    </submittedName>
</protein>
<evidence type="ECO:0000256" key="2">
    <source>
        <dbReference type="ARBA" id="ARBA00022917"/>
    </source>
</evidence>
<dbReference type="Gene3D" id="3.30.70.870">
    <property type="entry name" value="Elongation Factor G (Translational Gtpase), domain 3"/>
    <property type="match status" value="1"/>
</dbReference>
<dbReference type="SMART" id="SM00838">
    <property type="entry name" value="EFG_C"/>
    <property type="match status" value="1"/>
</dbReference>
<dbReference type="InterPro" id="IPR020568">
    <property type="entry name" value="Ribosomal_Su5_D2-typ_SF"/>
</dbReference>
<dbReference type="Pfam" id="PF00679">
    <property type="entry name" value="EFG_C"/>
    <property type="match status" value="1"/>
</dbReference>
<dbReference type="PANTHER" id="PTHR43261">
    <property type="entry name" value="TRANSLATION ELONGATION FACTOR G-RELATED"/>
    <property type="match status" value="1"/>
</dbReference>
<organism evidence="6">
    <name type="scientific">Baileyella intestinalis</name>
    <dbReference type="NCBI Taxonomy" id="2606709"/>
    <lineage>
        <taxon>Bacteria</taxon>
        <taxon>Bacillati</taxon>
        <taxon>Bacillota</taxon>
        <taxon>Clostridia</taxon>
        <taxon>Peptostreptococcales</taxon>
        <taxon>Anaerovoracaceae</taxon>
        <taxon>Baileyella</taxon>
    </lineage>
</organism>
<dbReference type="InterPro" id="IPR000640">
    <property type="entry name" value="EFG_V-like"/>
</dbReference>
<dbReference type="InterPro" id="IPR035647">
    <property type="entry name" value="EFG_III/V"/>
</dbReference>
<dbReference type="InterPro" id="IPR009000">
    <property type="entry name" value="Transl_B-barrel_sf"/>
</dbReference>
<keyword evidence="2" id="KW-0648">Protein biosynthesis</keyword>
<dbReference type="AlphaFoldDB" id="A0A6A8M7P5"/>
<keyword evidence="1" id="KW-0547">Nucleotide-binding</keyword>
<dbReference type="Gene3D" id="3.30.70.240">
    <property type="match status" value="1"/>
</dbReference>